<feature type="transmembrane region" description="Helical" evidence="5">
    <location>
        <begin position="12"/>
        <end position="30"/>
    </location>
</feature>
<accession>A0ABQ5Q8P2</accession>
<reference evidence="6 7" key="1">
    <citation type="journal article" date="2023" name="Antonie Van Leeuwenhoek">
        <title>Mesoterricola silvestris gen. nov., sp. nov., Mesoterricola sediminis sp. nov., Geothrix oryzae sp. nov., Geothrix edaphica sp. nov., Geothrix rubra sp. nov., and Geothrix limicola sp. nov., six novel members of Acidobacteriota isolated from soils.</title>
        <authorList>
            <person name="Itoh H."/>
            <person name="Sugisawa Y."/>
            <person name="Mise K."/>
            <person name="Xu Z."/>
            <person name="Kuniyasu M."/>
            <person name="Ushijima N."/>
            <person name="Kawano K."/>
            <person name="Kobayashi E."/>
            <person name="Shiratori Y."/>
            <person name="Masuda Y."/>
            <person name="Senoo K."/>
        </authorList>
    </citation>
    <scope>NUCLEOTIDE SEQUENCE [LARGE SCALE GENOMIC DNA]</scope>
    <source>
        <strain evidence="6 7">Red803</strain>
    </source>
</reference>
<dbReference type="Proteomes" id="UP001165089">
    <property type="component" value="Unassembled WGS sequence"/>
</dbReference>
<evidence type="ECO:0000256" key="5">
    <source>
        <dbReference type="SAM" id="Phobius"/>
    </source>
</evidence>
<feature type="transmembrane region" description="Helical" evidence="5">
    <location>
        <begin position="102"/>
        <end position="124"/>
    </location>
</feature>
<dbReference type="RefSeq" id="WP_285726322.1">
    <property type="nucleotide sequence ID" value="NZ_BSDD01000004.1"/>
</dbReference>
<keyword evidence="4 5" id="KW-0472">Membrane</keyword>
<feature type="transmembrane region" description="Helical" evidence="5">
    <location>
        <begin position="287"/>
        <end position="306"/>
    </location>
</feature>
<dbReference type="InterPro" id="IPR001694">
    <property type="entry name" value="NADH_UbQ_OxRdtase_su1/FPO"/>
</dbReference>
<dbReference type="PANTHER" id="PTHR43359">
    <property type="entry name" value="FORMATE HYDROGENLYASE SUBUNIT 4"/>
    <property type="match status" value="1"/>
</dbReference>
<sequence length="307" mass="32071">MPGPLVFPAHVALHLLVALLLPPLVPGLIAKVKARMAGRTGPPVLQLYHDLAKLARKEAVFSRTTTWVFLAGPVATVAAGLVASLLVPFGHTPAPVAFEGDAVLFAYLFGLARFLTILSALDTGSSFEGMGAAREAAFSALAEPALFLGFAALAKATASLSLTPMLLSQGLAAGRLTGPLILVLAAWAIVYLAENSRIPVDDPNTHLELTMIHEVMVLDHSGRPLALVLYGASLKLVVLGALLIDPLLPATGRGWLDWLVFLGGLGLLAVAVGLVESATARFRMTKVPQFLVAGVLASAFAFLLLLV</sequence>
<gene>
    <name evidence="6" type="primary">ehrB</name>
    <name evidence="6" type="ORF">GETHPA_23030</name>
</gene>
<feature type="transmembrane region" description="Helical" evidence="5">
    <location>
        <begin position="136"/>
        <end position="156"/>
    </location>
</feature>
<evidence type="ECO:0000313" key="7">
    <source>
        <dbReference type="Proteomes" id="UP001165089"/>
    </source>
</evidence>
<feature type="transmembrane region" description="Helical" evidence="5">
    <location>
        <begin position="176"/>
        <end position="193"/>
    </location>
</feature>
<feature type="transmembrane region" description="Helical" evidence="5">
    <location>
        <begin position="225"/>
        <end position="244"/>
    </location>
</feature>
<protein>
    <submittedName>
        <fullName evidence="6">Hydrogenase</fullName>
    </submittedName>
</protein>
<evidence type="ECO:0000256" key="1">
    <source>
        <dbReference type="ARBA" id="ARBA00004141"/>
    </source>
</evidence>
<dbReference type="PANTHER" id="PTHR43359:SF1">
    <property type="entry name" value="FORMATE HYDROGENLYASE SUBUNIT 4-RELATED"/>
    <property type="match status" value="1"/>
</dbReference>
<evidence type="ECO:0000313" key="6">
    <source>
        <dbReference type="EMBL" id="GLH70770.1"/>
    </source>
</evidence>
<proteinExistence type="predicted"/>
<dbReference type="InterPro" id="IPR052561">
    <property type="entry name" value="ComplexI_Subunit1"/>
</dbReference>
<keyword evidence="7" id="KW-1185">Reference proteome</keyword>
<name>A0ABQ5Q8P2_9BACT</name>
<comment type="subcellular location">
    <subcellularLocation>
        <location evidence="1">Membrane</location>
        <topology evidence="1">Multi-pass membrane protein</topology>
    </subcellularLocation>
</comment>
<evidence type="ECO:0000256" key="3">
    <source>
        <dbReference type="ARBA" id="ARBA00022989"/>
    </source>
</evidence>
<organism evidence="6 7">
    <name type="scientific">Geothrix rubra</name>
    <dbReference type="NCBI Taxonomy" id="2927977"/>
    <lineage>
        <taxon>Bacteria</taxon>
        <taxon>Pseudomonadati</taxon>
        <taxon>Acidobacteriota</taxon>
        <taxon>Holophagae</taxon>
        <taxon>Holophagales</taxon>
        <taxon>Holophagaceae</taxon>
        <taxon>Geothrix</taxon>
    </lineage>
</organism>
<keyword evidence="2 5" id="KW-0812">Transmembrane</keyword>
<comment type="caution">
    <text evidence="6">The sequence shown here is derived from an EMBL/GenBank/DDBJ whole genome shotgun (WGS) entry which is preliminary data.</text>
</comment>
<dbReference type="EMBL" id="BSDD01000004">
    <property type="protein sequence ID" value="GLH70770.1"/>
    <property type="molecule type" value="Genomic_DNA"/>
</dbReference>
<dbReference type="Pfam" id="PF00146">
    <property type="entry name" value="NADHdh"/>
    <property type="match status" value="1"/>
</dbReference>
<evidence type="ECO:0000256" key="4">
    <source>
        <dbReference type="ARBA" id="ARBA00023136"/>
    </source>
</evidence>
<keyword evidence="3 5" id="KW-1133">Transmembrane helix</keyword>
<evidence type="ECO:0000256" key="2">
    <source>
        <dbReference type="ARBA" id="ARBA00022692"/>
    </source>
</evidence>
<feature type="transmembrane region" description="Helical" evidence="5">
    <location>
        <begin position="66"/>
        <end position="90"/>
    </location>
</feature>
<feature type="transmembrane region" description="Helical" evidence="5">
    <location>
        <begin position="256"/>
        <end position="275"/>
    </location>
</feature>